<gene>
    <name evidence="4" type="primary">LOC101848502</name>
</gene>
<feature type="compositionally biased region" description="Basic residues" evidence="1">
    <location>
        <begin position="681"/>
        <end position="693"/>
    </location>
</feature>
<dbReference type="PROSITE" id="PS50222">
    <property type="entry name" value="EF_HAND_2"/>
    <property type="match status" value="1"/>
</dbReference>
<feature type="compositionally biased region" description="Basic and acidic residues" evidence="1">
    <location>
        <begin position="353"/>
        <end position="396"/>
    </location>
</feature>
<sequence length="899" mass="101212">MAPRGGKRENVLEADISFDLQRLFDPYNFDHIPVDQRLSLFKQRDLPHVRHYKAAVKIFGGPHRRTRAIVAPPMETPLKHRLGVYHNVFQPPGPPALNGPLRPQPEPVKEPTTEEKALMVEEEKVSKYKSWINERKKLRGDLDNLGLNENFLARKPDKTELEKRVQAKYRRDRLWKPESPPPPEVPPEPTPLPDVPSVTVPPPNGLQILDKFLVLNRMRLMDLFRLADKDKSWTVSRAEFLSAVSQSEIPLTESEVDDIIITLDSNLDDELDYQEINKGLTQWRKNRRELKRQGLASESPVLGFEGKSKTPPVKDMKPPSRERDGRRTASREQNTEKGASVEKSSKSTPAQTPRERVSRESMKKPQSKEVLVRERTGSGKLKDTHSVDRSMSRERSNVSISKVSSKEDKSQMAGHDAEYSAPSSQQRVQLSDVLSSNLPLSRENQSVDKSNTADETLPVDSGLDRSVYEDVLFPSQDTPRATTTAEDIGEEEEGMKGKDKRSPSYAEGSRPESRRAGSTHSDSRSRSRTSTPNTLEPPDFDLRDETRAPESAEAMVDIRKHDRVVLSRSNLRRSLSREQKVMFDELPGVIKVGYKPIDDHCSESTLGSGVSDMVNQFRREKLKEYFEVKKLCEEKGLPFNHKTLDRVLLYPGDMPTNHLKKNIVLPLGPLTNEVSPFNQPKPKKKSKKRRRGMGRVSRASGLSGLSGAGSGGVPGGFAKSGDGAAGDDDGERSGSGSSKRSYVTVEDVYPFASSVAPKVYKENLSSGRALISRKVDNWMTFEEYSKYTENLPNRFRNLNRRSNPDAAWPGFLLDKLRLCMPPYDGNAFVDTYGRPILNRDSRAYEGHGVGLYSGKGHAVFRHTGQQKRAYPGYNNDLLTWPVGEHGVRYGNIDEHRLVH</sequence>
<dbReference type="Gene3D" id="1.10.238.10">
    <property type="entry name" value="EF-hand"/>
    <property type="match status" value="1"/>
</dbReference>
<name>A0ABM0JHE6_APLCA</name>
<dbReference type="Proteomes" id="UP000694888">
    <property type="component" value="Unplaced"/>
</dbReference>
<dbReference type="SUPFAM" id="SSF47473">
    <property type="entry name" value="EF-hand"/>
    <property type="match status" value="1"/>
</dbReference>
<feature type="compositionally biased region" description="Pro residues" evidence="1">
    <location>
        <begin position="178"/>
        <end position="193"/>
    </location>
</feature>
<accession>A0ABM0JHE6</accession>
<evidence type="ECO:0000313" key="4">
    <source>
        <dbReference type="RefSeq" id="XP_005093715.1"/>
    </source>
</evidence>
<feature type="region of interest" description="Disordered" evidence="1">
    <location>
        <begin position="172"/>
        <end position="193"/>
    </location>
</feature>
<reference evidence="4" key="1">
    <citation type="submission" date="2025-08" db="UniProtKB">
        <authorList>
            <consortium name="RefSeq"/>
        </authorList>
    </citation>
    <scope>IDENTIFICATION</scope>
</reference>
<feature type="compositionally biased region" description="Basic and acidic residues" evidence="1">
    <location>
        <begin position="404"/>
        <end position="418"/>
    </location>
</feature>
<proteinExistence type="predicted"/>
<protein>
    <submittedName>
        <fullName evidence="4">Uncharacterized protein LOC101848502</fullName>
    </submittedName>
</protein>
<feature type="compositionally biased region" description="Gly residues" evidence="1">
    <location>
        <begin position="704"/>
        <end position="715"/>
    </location>
</feature>
<feature type="region of interest" description="Disordered" evidence="1">
    <location>
        <begin position="670"/>
        <end position="739"/>
    </location>
</feature>
<evidence type="ECO:0000313" key="3">
    <source>
        <dbReference type="Proteomes" id="UP000694888"/>
    </source>
</evidence>
<dbReference type="InterPro" id="IPR002048">
    <property type="entry name" value="EF_hand_dom"/>
</dbReference>
<dbReference type="Pfam" id="PF13499">
    <property type="entry name" value="EF-hand_7"/>
    <property type="match status" value="1"/>
</dbReference>
<evidence type="ECO:0000259" key="2">
    <source>
        <dbReference type="PROSITE" id="PS50222"/>
    </source>
</evidence>
<evidence type="ECO:0000256" key="1">
    <source>
        <dbReference type="SAM" id="MobiDB-lite"/>
    </source>
</evidence>
<feature type="compositionally biased region" description="Basic and acidic residues" evidence="1">
    <location>
        <begin position="540"/>
        <end position="554"/>
    </location>
</feature>
<dbReference type="CDD" id="cd00051">
    <property type="entry name" value="EFh"/>
    <property type="match status" value="1"/>
</dbReference>
<feature type="compositionally biased region" description="Polar residues" evidence="1">
    <location>
        <begin position="475"/>
        <end position="485"/>
    </location>
</feature>
<feature type="region of interest" description="Disordered" evidence="1">
    <location>
        <begin position="294"/>
        <end position="554"/>
    </location>
</feature>
<feature type="compositionally biased region" description="Low complexity" evidence="1">
    <location>
        <begin position="694"/>
        <end position="703"/>
    </location>
</feature>
<feature type="compositionally biased region" description="Basic and acidic residues" evidence="1">
    <location>
        <begin position="306"/>
        <end position="345"/>
    </location>
</feature>
<feature type="domain" description="EF-hand" evidence="2">
    <location>
        <begin position="215"/>
        <end position="250"/>
    </location>
</feature>
<feature type="compositionally biased region" description="Basic and acidic residues" evidence="1">
    <location>
        <begin position="509"/>
        <end position="525"/>
    </location>
</feature>
<dbReference type="PANTHER" id="PTHR47225:SF1">
    <property type="entry name" value="EF-HAND CALCIUM-BINDING DOMAIN-CONTAINING PROTEIN 12"/>
    <property type="match status" value="1"/>
</dbReference>
<dbReference type="GeneID" id="101848502"/>
<feature type="compositionally biased region" description="Polar residues" evidence="1">
    <location>
        <begin position="421"/>
        <end position="454"/>
    </location>
</feature>
<dbReference type="InterPro" id="IPR042847">
    <property type="entry name" value="EFC12"/>
</dbReference>
<organism evidence="3 4">
    <name type="scientific">Aplysia californica</name>
    <name type="common">California sea hare</name>
    <dbReference type="NCBI Taxonomy" id="6500"/>
    <lineage>
        <taxon>Eukaryota</taxon>
        <taxon>Metazoa</taxon>
        <taxon>Spiralia</taxon>
        <taxon>Lophotrochozoa</taxon>
        <taxon>Mollusca</taxon>
        <taxon>Gastropoda</taxon>
        <taxon>Heterobranchia</taxon>
        <taxon>Euthyneura</taxon>
        <taxon>Tectipleura</taxon>
        <taxon>Aplysiida</taxon>
        <taxon>Aplysioidea</taxon>
        <taxon>Aplysiidae</taxon>
        <taxon>Aplysia</taxon>
    </lineage>
</organism>
<keyword evidence="3" id="KW-1185">Reference proteome</keyword>
<dbReference type="InterPro" id="IPR011992">
    <property type="entry name" value="EF-hand-dom_pair"/>
</dbReference>
<dbReference type="RefSeq" id="XP_005093715.1">
    <property type="nucleotide sequence ID" value="XM_005093658.3"/>
</dbReference>
<dbReference type="PANTHER" id="PTHR47225">
    <property type="entry name" value="EF-HAND CALCIUM-BINDING DOMAIN-CONTAINING PROTEIN 12"/>
    <property type="match status" value="1"/>
</dbReference>